<dbReference type="Pfam" id="PF25917">
    <property type="entry name" value="BSH_RND"/>
    <property type="match status" value="1"/>
</dbReference>
<evidence type="ECO:0000259" key="3">
    <source>
        <dbReference type="Pfam" id="PF25917"/>
    </source>
</evidence>
<dbReference type="PANTHER" id="PTHR30469:SF15">
    <property type="entry name" value="HLYD FAMILY OF SECRETION PROTEINS"/>
    <property type="match status" value="1"/>
</dbReference>
<evidence type="ECO:0000313" key="7">
    <source>
        <dbReference type="Proteomes" id="UP000307706"/>
    </source>
</evidence>
<keyword evidence="2" id="KW-0732">Signal</keyword>
<comment type="caution">
    <text evidence="5">The sequence shown here is derived from an EMBL/GenBank/DDBJ whole genome shotgun (WGS) entry which is preliminary data.</text>
</comment>
<feature type="chain" id="PRO_5024355766" description="Multidrug resistance protein MdtA-like barrel-sandwich hybrid domain-containing protein" evidence="2">
    <location>
        <begin position="28"/>
        <end position="266"/>
    </location>
</feature>
<dbReference type="SUPFAM" id="SSF111369">
    <property type="entry name" value="HlyD-like secretion proteins"/>
    <property type="match status" value="1"/>
</dbReference>
<reference evidence="6 7" key="2">
    <citation type="submission" date="2019-06" db="EMBL/GenBank/DDBJ databases">
        <title>Co-occurence of chitin degradation, pigmentation and bioactivity in marine Pseudoalteromonas.</title>
        <authorList>
            <person name="Sonnenschein E.C."/>
            <person name="Bech P.K."/>
        </authorList>
    </citation>
    <scope>NUCLEOTIDE SEQUENCE [LARGE SCALE GENOMIC DNA]</scope>
    <source>
        <strain evidence="7">S2231</strain>
        <strain evidence="6">S2233</strain>
    </source>
</reference>
<dbReference type="PANTHER" id="PTHR30469">
    <property type="entry name" value="MULTIDRUG RESISTANCE PROTEIN MDTA"/>
    <property type="match status" value="1"/>
</dbReference>
<evidence type="ECO:0000313" key="6">
    <source>
        <dbReference type="Proteomes" id="UP000305730"/>
    </source>
</evidence>
<evidence type="ECO:0000313" key="4">
    <source>
        <dbReference type="EMBL" id="TMP43861.1"/>
    </source>
</evidence>
<evidence type="ECO:0000256" key="1">
    <source>
        <dbReference type="ARBA" id="ARBA00009477"/>
    </source>
</evidence>
<organism evidence="5 7">
    <name type="scientific">Pseudoalteromonas citrea</name>
    <dbReference type="NCBI Taxonomy" id="43655"/>
    <lineage>
        <taxon>Bacteria</taxon>
        <taxon>Pseudomonadati</taxon>
        <taxon>Pseudomonadota</taxon>
        <taxon>Gammaproteobacteria</taxon>
        <taxon>Alteromonadales</taxon>
        <taxon>Pseudoalteromonadaceae</taxon>
        <taxon>Pseudoalteromonas</taxon>
    </lineage>
</organism>
<keyword evidence="6" id="KW-1185">Reference proteome</keyword>
<gene>
    <name evidence="5" type="ORF">CWB96_11940</name>
    <name evidence="4" type="ORF">CWB97_07550</name>
</gene>
<dbReference type="Proteomes" id="UP000307706">
    <property type="component" value="Unassembled WGS sequence"/>
</dbReference>
<feature type="domain" description="Multidrug resistance protein MdtA-like barrel-sandwich hybrid" evidence="3">
    <location>
        <begin position="48"/>
        <end position="185"/>
    </location>
</feature>
<dbReference type="InterPro" id="IPR058625">
    <property type="entry name" value="MdtA-like_BSH"/>
</dbReference>
<evidence type="ECO:0000256" key="2">
    <source>
        <dbReference type="SAM" id="SignalP"/>
    </source>
</evidence>
<feature type="signal peptide" evidence="2">
    <location>
        <begin position="1"/>
        <end position="27"/>
    </location>
</feature>
<evidence type="ECO:0000313" key="5">
    <source>
        <dbReference type="EMBL" id="TMP58579.1"/>
    </source>
</evidence>
<dbReference type="Proteomes" id="UP000305730">
    <property type="component" value="Unassembled WGS sequence"/>
</dbReference>
<comment type="similarity">
    <text evidence="1">Belongs to the membrane fusion protein (MFP) (TC 8.A.1) family.</text>
</comment>
<reference evidence="6 7" key="1">
    <citation type="submission" date="2017-12" db="EMBL/GenBank/DDBJ databases">
        <authorList>
            <person name="Paulsen S."/>
            <person name="Gram L.K."/>
        </authorList>
    </citation>
    <scope>NUCLEOTIDE SEQUENCE [LARGE SCALE GENOMIC DNA]</scope>
    <source>
        <strain evidence="5 7">S2231</strain>
        <strain evidence="4 6">S2233</strain>
    </source>
</reference>
<accession>A0A5S3XRD2</accession>
<dbReference type="EMBL" id="PNCL01000056">
    <property type="protein sequence ID" value="TMP58579.1"/>
    <property type="molecule type" value="Genomic_DNA"/>
</dbReference>
<dbReference type="EMBL" id="PNCK01000026">
    <property type="protein sequence ID" value="TMP43861.1"/>
    <property type="molecule type" value="Genomic_DNA"/>
</dbReference>
<dbReference type="Gene3D" id="1.10.287.470">
    <property type="entry name" value="Helix hairpin bin"/>
    <property type="match status" value="1"/>
</dbReference>
<name>A0A5S3XRD2_9GAMM</name>
<dbReference type="Gene3D" id="2.40.50.100">
    <property type="match status" value="1"/>
</dbReference>
<reference evidence="5" key="3">
    <citation type="submission" date="2019-09" db="EMBL/GenBank/DDBJ databases">
        <title>Co-occurence of chitin degradation, pigmentation and bioactivity in marine Pseudoalteromonas.</title>
        <authorList>
            <person name="Sonnenschein E.C."/>
            <person name="Bech P.K."/>
        </authorList>
    </citation>
    <scope>NUCLEOTIDE SEQUENCE</scope>
    <source>
        <strain evidence="5">S2231</strain>
        <strain evidence="4">S2233</strain>
    </source>
</reference>
<dbReference type="GO" id="GO:1990281">
    <property type="term" value="C:efflux pump complex"/>
    <property type="evidence" value="ECO:0007669"/>
    <property type="project" value="TreeGrafter"/>
</dbReference>
<sequence length="266" mass="29254">MLINYKVSLKSAVLFLALAFPFKQASAAAEINSDLIYFGTVISRSFSNVASDVEGLVISRLEEGSVVEKDTVVAQLDTKRLKIERKRILAKIKQKTKQLAHDKLQVQRIQMLNGSNAISADKLDQAVLKKELSQETLDIAKHDLELVSLDIERSTIRAQIAGVVAQSFAQVGEYVQRGTALSKIVDPNYIEVTMRVSGEQSANVPVNSTVTIRTNSRQGIGTIRSHIPSSNIDNPHTEMRVEVVSGEFTPGEMVKVIATTHLAQRD</sequence>
<proteinExistence type="inferred from homology"/>
<dbReference type="Gene3D" id="2.40.30.170">
    <property type="match status" value="1"/>
</dbReference>
<protein>
    <recommendedName>
        <fullName evidence="3">Multidrug resistance protein MdtA-like barrel-sandwich hybrid domain-containing protein</fullName>
    </recommendedName>
</protein>
<dbReference type="OrthoDB" id="9778236at2"/>
<dbReference type="GO" id="GO:0015562">
    <property type="term" value="F:efflux transmembrane transporter activity"/>
    <property type="evidence" value="ECO:0007669"/>
    <property type="project" value="TreeGrafter"/>
</dbReference>
<dbReference type="RefSeq" id="WP_138596207.1">
    <property type="nucleotide sequence ID" value="NZ_PNCK01000026.1"/>
</dbReference>
<dbReference type="AlphaFoldDB" id="A0A5S3XRD2"/>